<dbReference type="InterPro" id="IPR029058">
    <property type="entry name" value="AB_hydrolase_fold"/>
</dbReference>
<dbReference type="InterPro" id="IPR050300">
    <property type="entry name" value="GDXG_lipolytic_enzyme"/>
</dbReference>
<name>A0ABW3BVV2_9FLAO</name>
<evidence type="ECO:0000313" key="3">
    <source>
        <dbReference type="EMBL" id="MFD0836735.1"/>
    </source>
</evidence>
<protein>
    <submittedName>
        <fullName evidence="3">Alpha/beta hydrolase fold domain-containing protein</fullName>
    </submittedName>
</protein>
<keyword evidence="1 3" id="KW-0378">Hydrolase</keyword>
<comment type="caution">
    <text evidence="3">The sequence shown here is derived from an EMBL/GenBank/DDBJ whole genome shotgun (WGS) entry which is preliminary data.</text>
</comment>
<dbReference type="InterPro" id="IPR049492">
    <property type="entry name" value="BD-FAE-like_dom"/>
</dbReference>
<dbReference type="PANTHER" id="PTHR48081">
    <property type="entry name" value="AB HYDROLASE SUPERFAMILY PROTEIN C4A8.06C"/>
    <property type="match status" value="1"/>
</dbReference>
<reference evidence="4" key="1">
    <citation type="journal article" date="2019" name="Int. J. Syst. Evol. Microbiol.">
        <title>The Global Catalogue of Microorganisms (GCM) 10K type strain sequencing project: providing services to taxonomists for standard genome sequencing and annotation.</title>
        <authorList>
            <consortium name="The Broad Institute Genomics Platform"/>
            <consortium name="The Broad Institute Genome Sequencing Center for Infectious Disease"/>
            <person name="Wu L."/>
            <person name="Ma J."/>
        </authorList>
    </citation>
    <scope>NUCLEOTIDE SEQUENCE [LARGE SCALE GENOMIC DNA]</scope>
    <source>
        <strain evidence="4">CCUG 60529</strain>
    </source>
</reference>
<gene>
    <name evidence="3" type="ORF">ACFQ0I_13230</name>
</gene>
<evidence type="ECO:0000256" key="1">
    <source>
        <dbReference type="ARBA" id="ARBA00022801"/>
    </source>
</evidence>
<dbReference type="Pfam" id="PF20434">
    <property type="entry name" value="BD-FAE"/>
    <property type="match status" value="1"/>
</dbReference>
<dbReference type="Proteomes" id="UP001597011">
    <property type="component" value="Unassembled WGS sequence"/>
</dbReference>
<proteinExistence type="predicted"/>
<dbReference type="SUPFAM" id="SSF53474">
    <property type="entry name" value="alpha/beta-Hydrolases"/>
    <property type="match status" value="1"/>
</dbReference>
<dbReference type="RefSeq" id="WP_379942998.1">
    <property type="nucleotide sequence ID" value="NZ_JBHTIB010000012.1"/>
</dbReference>
<dbReference type="GO" id="GO:0016787">
    <property type="term" value="F:hydrolase activity"/>
    <property type="evidence" value="ECO:0007669"/>
    <property type="project" value="UniProtKB-KW"/>
</dbReference>
<feature type="domain" description="BD-FAE-like" evidence="2">
    <location>
        <begin position="87"/>
        <end position="268"/>
    </location>
</feature>
<evidence type="ECO:0000313" key="4">
    <source>
        <dbReference type="Proteomes" id="UP001597011"/>
    </source>
</evidence>
<evidence type="ECO:0000259" key="2">
    <source>
        <dbReference type="Pfam" id="PF20434"/>
    </source>
</evidence>
<dbReference type="Gene3D" id="3.40.50.1820">
    <property type="entry name" value="alpha/beta hydrolase"/>
    <property type="match status" value="1"/>
</dbReference>
<accession>A0ABW3BVV2</accession>
<sequence>MKVSRIISTKIRISRIITCSFMVVLIINNSYSQERQSQFKPYTIESTFQKLKNKYQFIKPIQPLVSKEIKYKENLVYKNENGTKLRLDAYLPKSKNSKTHPAVLLIHGGGWLTGSKENQRIMAQHLAKNGYAAIAANYTLGLEAPYPAGVIDLKDAIRWMRKNANKLHINPDKIAVLGASSGAHLATLIAVTPNSEIYRFDSIISDGVQAIVNIDGIVSFIHPEASEEGKMAGIWLNGSKDLNYKNWKEASPLEYVNENTPPTLFINSAEPRFHAGRDDMVAILNKYNIYNEIHTITDSPHAFWLLDPWFEITLAYTVNFLNNVLKD</sequence>
<keyword evidence="4" id="KW-1185">Reference proteome</keyword>
<dbReference type="EMBL" id="JBHTIB010000012">
    <property type="protein sequence ID" value="MFD0836735.1"/>
    <property type="molecule type" value="Genomic_DNA"/>
</dbReference>
<organism evidence="3 4">
    <name type="scientific">Mariniflexile aquimaris</name>
    <dbReference type="NCBI Taxonomy" id="881009"/>
    <lineage>
        <taxon>Bacteria</taxon>
        <taxon>Pseudomonadati</taxon>
        <taxon>Bacteroidota</taxon>
        <taxon>Flavobacteriia</taxon>
        <taxon>Flavobacteriales</taxon>
        <taxon>Flavobacteriaceae</taxon>
        <taxon>Mariniflexile</taxon>
    </lineage>
</organism>